<organism evidence="1 2">
    <name type="scientific">Dendrobium chrysotoxum</name>
    <name type="common">Orchid</name>
    <dbReference type="NCBI Taxonomy" id="161865"/>
    <lineage>
        <taxon>Eukaryota</taxon>
        <taxon>Viridiplantae</taxon>
        <taxon>Streptophyta</taxon>
        <taxon>Embryophyta</taxon>
        <taxon>Tracheophyta</taxon>
        <taxon>Spermatophyta</taxon>
        <taxon>Magnoliopsida</taxon>
        <taxon>Liliopsida</taxon>
        <taxon>Asparagales</taxon>
        <taxon>Orchidaceae</taxon>
        <taxon>Epidendroideae</taxon>
        <taxon>Malaxideae</taxon>
        <taxon>Dendrobiinae</taxon>
        <taxon>Dendrobium</taxon>
    </lineage>
</organism>
<accession>A0AAV7HGH3</accession>
<proteinExistence type="predicted"/>
<comment type="caution">
    <text evidence="1">The sequence shown here is derived from an EMBL/GenBank/DDBJ whole genome shotgun (WGS) entry which is preliminary data.</text>
</comment>
<sequence length="95" mass="9785">MSCRLPALPLADSSTASSKSSIFHLLTVVEIGFPSFLFQTGMAKSAPEDQSGPHESACGATAIFHELLCAAPPHALPPVAVAEETPPVCITITAP</sequence>
<keyword evidence="2" id="KW-1185">Reference proteome</keyword>
<gene>
    <name evidence="1" type="ORF">IEQ34_003199</name>
</gene>
<dbReference type="AlphaFoldDB" id="A0AAV7HGH3"/>
<evidence type="ECO:0000313" key="2">
    <source>
        <dbReference type="Proteomes" id="UP000775213"/>
    </source>
</evidence>
<protein>
    <submittedName>
        <fullName evidence="1">Uncharacterized protein</fullName>
    </submittedName>
</protein>
<name>A0AAV7HGH3_DENCH</name>
<dbReference type="EMBL" id="JAGFBR010000004">
    <property type="protein sequence ID" value="KAH0468166.1"/>
    <property type="molecule type" value="Genomic_DNA"/>
</dbReference>
<dbReference type="Proteomes" id="UP000775213">
    <property type="component" value="Unassembled WGS sequence"/>
</dbReference>
<evidence type="ECO:0000313" key="1">
    <source>
        <dbReference type="EMBL" id="KAH0468166.1"/>
    </source>
</evidence>
<reference evidence="1 2" key="1">
    <citation type="journal article" date="2021" name="Hortic Res">
        <title>Chromosome-scale assembly of the Dendrobium chrysotoxum genome enhances the understanding of orchid evolution.</title>
        <authorList>
            <person name="Zhang Y."/>
            <person name="Zhang G.Q."/>
            <person name="Zhang D."/>
            <person name="Liu X.D."/>
            <person name="Xu X.Y."/>
            <person name="Sun W.H."/>
            <person name="Yu X."/>
            <person name="Zhu X."/>
            <person name="Wang Z.W."/>
            <person name="Zhao X."/>
            <person name="Zhong W.Y."/>
            <person name="Chen H."/>
            <person name="Yin W.L."/>
            <person name="Huang T."/>
            <person name="Niu S.C."/>
            <person name="Liu Z.J."/>
        </authorList>
    </citation>
    <scope>NUCLEOTIDE SEQUENCE [LARGE SCALE GENOMIC DNA]</scope>
    <source>
        <strain evidence="1">Lindl</strain>
    </source>
</reference>